<dbReference type="InterPro" id="IPR019757">
    <property type="entry name" value="Pept_S26A_signal_pept_1_Lys-AS"/>
</dbReference>
<evidence type="ECO:0000313" key="8">
    <source>
        <dbReference type="EMBL" id="MEP1058765.1"/>
    </source>
</evidence>
<dbReference type="PANTHER" id="PTHR43390">
    <property type="entry name" value="SIGNAL PEPTIDASE I"/>
    <property type="match status" value="1"/>
</dbReference>
<organism evidence="8 9">
    <name type="scientific">Stenomitos frigidus AS-A4</name>
    <dbReference type="NCBI Taxonomy" id="2933935"/>
    <lineage>
        <taxon>Bacteria</taxon>
        <taxon>Bacillati</taxon>
        <taxon>Cyanobacteriota</taxon>
        <taxon>Cyanophyceae</taxon>
        <taxon>Leptolyngbyales</taxon>
        <taxon>Leptolyngbyaceae</taxon>
        <taxon>Stenomitos</taxon>
    </lineage>
</organism>
<keyword evidence="9" id="KW-1185">Reference proteome</keyword>
<keyword evidence="5 6" id="KW-0378">Hydrolase</keyword>
<evidence type="ECO:0000259" key="7">
    <source>
        <dbReference type="Pfam" id="PF10502"/>
    </source>
</evidence>
<evidence type="ECO:0000256" key="5">
    <source>
        <dbReference type="ARBA" id="ARBA00022801"/>
    </source>
</evidence>
<sequence length="127" mass="15071">MVRDSGSLAYHYYALLPIIFQPTKRLEEQNFKDAFTKRIIGLPGERLEVKQNKVYVNSKPLQEPYISEPPDYKWGPQVVPPKQYFVLGDNRNNSYDSYYWGFVPRELIIGQAIWRYYPFDRTGSLER</sequence>
<evidence type="ECO:0000256" key="3">
    <source>
        <dbReference type="ARBA" id="ARBA00009370"/>
    </source>
</evidence>
<dbReference type="NCBIfam" id="TIGR02227">
    <property type="entry name" value="sigpep_I_bact"/>
    <property type="match status" value="1"/>
</dbReference>
<dbReference type="SUPFAM" id="SSF51306">
    <property type="entry name" value="LexA/Signal peptidase"/>
    <property type="match status" value="1"/>
</dbReference>
<comment type="subcellular location">
    <subcellularLocation>
        <location evidence="2">Cell membrane</location>
        <topology evidence="2">Single-pass type II membrane protein</topology>
    </subcellularLocation>
    <subcellularLocation>
        <location evidence="6">Membrane</location>
        <topology evidence="6">Single-pass type II membrane protein</topology>
    </subcellularLocation>
</comment>
<dbReference type="Pfam" id="PF10502">
    <property type="entry name" value="Peptidase_S26"/>
    <property type="match status" value="1"/>
</dbReference>
<gene>
    <name evidence="8" type="primary">lepB</name>
    <name evidence="8" type="ORF">NDI38_09965</name>
</gene>
<name>A0ABV0KHU5_9CYAN</name>
<dbReference type="Gene3D" id="2.10.109.10">
    <property type="entry name" value="Umud Fragment, subunit A"/>
    <property type="match status" value="1"/>
</dbReference>
<protein>
    <recommendedName>
        <fullName evidence="4 6">Signal peptidase I</fullName>
        <ecNumber evidence="4 6">3.4.21.89</ecNumber>
    </recommendedName>
</protein>
<dbReference type="InterPro" id="IPR019758">
    <property type="entry name" value="Pept_S26A_signal_pept_1_CS"/>
</dbReference>
<evidence type="ECO:0000256" key="6">
    <source>
        <dbReference type="RuleBase" id="RU362042"/>
    </source>
</evidence>
<dbReference type="Proteomes" id="UP001476950">
    <property type="component" value="Unassembled WGS sequence"/>
</dbReference>
<dbReference type="PROSITE" id="PS00760">
    <property type="entry name" value="SPASE_I_2"/>
    <property type="match status" value="1"/>
</dbReference>
<keyword evidence="6" id="KW-0645">Protease</keyword>
<dbReference type="PRINTS" id="PR00727">
    <property type="entry name" value="LEADERPTASE"/>
</dbReference>
<evidence type="ECO:0000256" key="2">
    <source>
        <dbReference type="ARBA" id="ARBA00004401"/>
    </source>
</evidence>
<evidence type="ECO:0000313" key="9">
    <source>
        <dbReference type="Proteomes" id="UP001476950"/>
    </source>
</evidence>
<dbReference type="RefSeq" id="WP_190447500.1">
    <property type="nucleotide sequence ID" value="NZ_JAMPLM010000006.1"/>
</dbReference>
<dbReference type="PROSITE" id="PS00761">
    <property type="entry name" value="SPASE_I_3"/>
    <property type="match status" value="1"/>
</dbReference>
<dbReference type="InterPro" id="IPR036286">
    <property type="entry name" value="LexA/Signal_pep-like_sf"/>
</dbReference>
<proteinExistence type="inferred from homology"/>
<dbReference type="CDD" id="cd06530">
    <property type="entry name" value="S26_SPase_I"/>
    <property type="match status" value="1"/>
</dbReference>
<dbReference type="InterPro" id="IPR000223">
    <property type="entry name" value="Pept_S26A_signal_pept_1"/>
</dbReference>
<dbReference type="EMBL" id="JAMPLM010000006">
    <property type="protein sequence ID" value="MEP1058765.1"/>
    <property type="molecule type" value="Genomic_DNA"/>
</dbReference>
<reference evidence="8 9" key="1">
    <citation type="submission" date="2022-04" db="EMBL/GenBank/DDBJ databases">
        <title>Positive selection, recombination, and allopatry shape intraspecific diversity of widespread and dominant cyanobacteria.</title>
        <authorList>
            <person name="Wei J."/>
            <person name="Shu W."/>
            <person name="Hu C."/>
        </authorList>
    </citation>
    <scope>NUCLEOTIDE SEQUENCE [LARGE SCALE GENOMIC DNA]</scope>
    <source>
        <strain evidence="8 9">AS-A4</strain>
    </source>
</reference>
<dbReference type="GO" id="GO:0009003">
    <property type="term" value="F:signal peptidase activity"/>
    <property type="evidence" value="ECO:0007669"/>
    <property type="project" value="UniProtKB-EC"/>
</dbReference>
<comment type="catalytic activity">
    <reaction evidence="1 6">
        <text>Cleavage of hydrophobic, N-terminal signal or leader sequences from secreted and periplasmic proteins.</text>
        <dbReference type="EC" id="3.4.21.89"/>
    </reaction>
</comment>
<dbReference type="EC" id="3.4.21.89" evidence="4 6"/>
<feature type="domain" description="Peptidase S26" evidence="7">
    <location>
        <begin position="19"/>
        <end position="117"/>
    </location>
</feature>
<comment type="similarity">
    <text evidence="3 6">Belongs to the peptidase S26 family.</text>
</comment>
<accession>A0ABV0KHU5</accession>
<evidence type="ECO:0000256" key="4">
    <source>
        <dbReference type="ARBA" id="ARBA00013208"/>
    </source>
</evidence>
<dbReference type="PANTHER" id="PTHR43390:SF1">
    <property type="entry name" value="CHLOROPLAST PROCESSING PEPTIDASE"/>
    <property type="match status" value="1"/>
</dbReference>
<comment type="caution">
    <text evidence="8">The sequence shown here is derived from an EMBL/GenBank/DDBJ whole genome shotgun (WGS) entry which is preliminary data.</text>
</comment>
<dbReference type="InterPro" id="IPR019533">
    <property type="entry name" value="Peptidase_S26"/>
</dbReference>
<evidence type="ECO:0000256" key="1">
    <source>
        <dbReference type="ARBA" id="ARBA00000677"/>
    </source>
</evidence>